<comment type="caution">
    <text evidence="2">The sequence shown here is derived from an EMBL/GenBank/DDBJ whole genome shotgun (WGS) entry which is preliminary data.</text>
</comment>
<feature type="non-terminal residue" evidence="2">
    <location>
        <position position="1"/>
    </location>
</feature>
<keyword evidence="3" id="KW-1185">Reference proteome</keyword>
<proteinExistence type="predicted"/>
<keyword evidence="1" id="KW-0472">Membrane</keyword>
<evidence type="ECO:0000313" key="3">
    <source>
        <dbReference type="Proteomes" id="UP001497623"/>
    </source>
</evidence>
<evidence type="ECO:0000313" key="2">
    <source>
        <dbReference type="EMBL" id="CAL4175998.1"/>
    </source>
</evidence>
<gene>
    <name evidence="2" type="ORF">MNOR_LOCUS34722</name>
</gene>
<feature type="transmembrane region" description="Helical" evidence="1">
    <location>
        <begin position="76"/>
        <end position="96"/>
    </location>
</feature>
<feature type="non-terminal residue" evidence="2">
    <location>
        <position position="126"/>
    </location>
</feature>
<keyword evidence="1" id="KW-0812">Transmembrane</keyword>
<reference evidence="2 3" key="1">
    <citation type="submission" date="2024-05" db="EMBL/GenBank/DDBJ databases">
        <authorList>
            <person name="Wallberg A."/>
        </authorList>
    </citation>
    <scope>NUCLEOTIDE SEQUENCE [LARGE SCALE GENOMIC DNA]</scope>
</reference>
<dbReference type="Proteomes" id="UP001497623">
    <property type="component" value="Unassembled WGS sequence"/>
</dbReference>
<feature type="transmembrane region" description="Helical" evidence="1">
    <location>
        <begin position="108"/>
        <end position="125"/>
    </location>
</feature>
<feature type="transmembrane region" description="Helical" evidence="1">
    <location>
        <begin position="6"/>
        <end position="25"/>
    </location>
</feature>
<name>A0AAV2SBT7_MEGNR</name>
<evidence type="ECO:0000256" key="1">
    <source>
        <dbReference type="SAM" id="Phobius"/>
    </source>
</evidence>
<organism evidence="2 3">
    <name type="scientific">Meganyctiphanes norvegica</name>
    <name type="common">Northern krill</name>
    <name type="synonym">Thysanopoda norvegica</name>
    <dbReference type="NCBI Taxonomy" id="48144"/>
    <lineage>
        <taxon>Eukaryota</taxon>
        <taxon>Metazoa</taxon>
        <taxon>Ecdysozoa</taxon>
        <taxon>Arthropoda</taxon>
        <taxon>Crustacea</taxon>
        <taxon>Multicrustacea</taxon>
        <taxon>Malacostraca</taxon>
        <taxon>Eumalacostraca</taxon>
        <taxon>Eucarida</taxon>
        <taxon>Euphausiacea</taxon>
        <taxon>Euphausiidae</taxon>
        <taxon>Meganyctiphanes</taxon>
    </lineage>
</organism>
<keyword evidence="1" id="KW-1133">Transmembrane helix</keyword>
<accession>A0AAV2SBT7</accession>
<dbReference type="AlphaFoldDB" id="A0AAV2SBT7"/>
<dbReference type="EMBL" id="CAXKWB010054599">
    <property type="protein sequence ID" value="CAL4175998.1"/>
    <property type="molecule type" value="Genomic_DNA"/>
</dbReference>
<protein>
    <submittedName>
        <fullName evidence="2">Uncharacterized protein</fullName>
    </submittedName>
</protein>
<sequence>RSILLFGYTASLWLFFLLLACLRTLQKLKTNLNGQWQKHSHRTLSSFSLVLYYLDVFTDIYTLYKTKPKYAFMRYIGATIIALSSLISSIISYYPLHKRWSTSPSTKRWYHYLIYTPIGFILLPFC</sequence>